<dbReference type="Proteomes" id="UP000236621">
    <property type="component" value="Unassembled WGS sequence"/>
</dbReference>
<feature type="domain" description="FAD-binding" evidence="4">
    <location>
        <begin position="44"/>
        <end position="133"/>
    </location>
</feature>
<protein>
    <submittedName>
        <fullName evidence="5">Phenol 2-monooxygenase</fullName>
    </submittedName>
</protein>
<dbReference type="InterPro" id="IPR036188">
    <property type="entry name" value="FAD/NAD-bd_sf"/>
</dbReference>
<dbReference type="STRING" id="45235.A0A2K3QLL7"/>
<dbReference type="EMBL" id="NRSZ01000259">
    <property type="protein sequence ID" value="PNY28433.1"/>
    <property type="molecule type" value="Genomic_DNA"/>
</dbReference>
<evidence type="ECO:0000313" key="6">
    <source>
        <dbReference type="Proteomes" id="UP000236621"/>
    </source>
</evidence>
<keyword evidence="5" id="KW-0503">Monooxygenase</keyword>
<keyword evidence="6" id="KW-1185">Reference proteome</keyword>
<sequence>MAPSSSRGAVQAGRFAVVHGPSTLIGDASMQVLTDGSLLRGSAKEPTRTGRADGIQPRSLDLIRNMGLKADVMAHKSVRVCEVAFWDPSQSARALPGQAPGPVAQASSNARYPFTTLLHQGHIERVFTSSLEKR</sequence>
<accession>A0A2K3QLL7</accession>
<evidence type="ECO:0000256" key="3">
    <source>
        <dbReference type="ARBA" id="ARBA00023002"/>
    </source>
</evidence>
<dbReference type="GO" id="GO:0004497">
    <property type="term" value="F:monooxygenase activity"/>
    <property type="evidence" value="ECO:0007669"/>
    <property type="project" value="UniProtKB-KW"/>
</dbReference>
<keyword evidence="1" id="KW-0285">Flavoprotein</keyword>
<dbReference type="Gene3D" id="3.30.9.10">
    <property type="entry name" value="D-Amino Acid Oxidase, subunit A, domain 2"/>
    <property type="match status" value="1"/>
</dbReference>
<evidence type="ECO:0000313" key="5">
    <source>
        <dbReference type="EMBL" id="PNY28433.1"/>
    </source>
</evidence>
<gene>
    <name evidence="5" type="ORF">TCAP_01640</name>
</gene>
<organism evidence="5 6">
    <name type="scientific">Tolypocladium capitatum</name>
    <dbReference type="NCBI Taxonomy" id="45235"/>
    <lineage>
        <taxon>Eukaryota</taxon>
        <taxon>Fungi</taxon>
        <taxon>Dikarya</taxon>
        <taxon>Ascomycota</taxon>
        <taxon>Pezizomycotina</taxon>
        <taxon>Sordariomycetes</taxon>
        <taxon>Hypocreomycetidae</taxon>
        <taxon>Hypocreales</taxon>
        <taxon>Ophiocordycipitaceae</taxon>
        <taxon>Tolypocladium</taxon>
    </lineage>
</organism>
<dbReference type="Pfam" id="PF01494">
    <property type="entry name" value="FAD_binding_3"/>
    <property type="match status" value="1"/>
</dbReference>
<evidence type="ECO:0000256" key="1">
    <source>
        <dbReference type="ARBA" id="ARBA00022630"/>
    </source>
</evidence>
<reference evidence="5 6" key="1">
    <citation type="submission" date="2017-08" db="EMBL/GenBank/DDBJ databases">
        <title>Harnessing the power of phylogenomics to disentangle the directionality and signatures of interkingdom host jumping in the parasitic fungal genus Tolypocladium.</title>
        <authorList>
            <person name="Quandt C.A."/>
            <person name="Patterson W."/>
            <person name="Spatafora J.W."/>
        </authorList>
    </citation>
    <scope>NUCLEOTIDE SEQUENCE [LARGE SCALE GENOMIC DNA]</scope>
    <source>
        <strain evidence="5 6">CBS 113982</strain>
    </source>
</reference>
<keyword evidence="3" id="KW-0560">Oxidoreductase</keyword>
<dbReference type="Gene3D" id="3.50.50.60">
    <property type="entry name" value="FAD/NAD(P)-binding domain"/>
    <property type="match status" value="1"/>
</dbReference>
<proteinExistence type="predicted"/>
<dbReference type="InterPro" id="IPR002938">
    <property type="entry name" value="FAD-bd"/>
</dbReference>
<dbReference type="AlphaFoldDB" id="A0A2K3QLL7"/>
<name>A0A2K3QLL7_9HYPO</name>
<evidence type="ECO:0000256" key="2">
    <source>
        <dbReference type="ARBA" id="ARBA00022827"/>
    </source>
</evidence>
<dbReference type="OrthoDB" id="1716816at2759"/>
<keyword evidence="2" id="KW-0274">FAD</keyword>
<comment type="caution">
    <text evidence="5">The sequence shown here is derived from an EMBL/GenBank/DDBJ whole genome shotgun (WGS) entry which is preliminary data.</text>
</comment>
<dbReference type="GO" id="GO:0071949">
    <property type="term" value="F:FAD binding"/>
    <property type="evidence" value="ECO:0007669"/>
    <property type="project" value="InterPro"/>
</dbReference>
<evidence type="ECO:0000259" key="4">
    <source>
        <dbReference type="Pfam" id="PF01494"/>
    </source>
</evidence>